<dbReference type="PIRSF" id="PIRSF001235">
    <property type="entry name" value="Amidase_carbamoylase"/>
    <property type="match status" value="1"/>
</dbReference>
<accession>A0ABR7NGZ0</accession>
<dbReference type="InterPro" id="IPR036264">
    <property type="entry name" value="Bact_exopeptidase_dim_dom"/>
</dbReference>
<sequence length="411" mass="45162">MADVKRIEKDIEALYQISAPCEEGCTRLSYTPAYREAVEYLKSRMAEFGMQVREDRIGTLYGVVKGSNPAAPGIVSGSHLDTVRCAGAFDGLAGIVCSLEAARMLVESGVPMESDFEVVATIMEDGGRYPGTTGSRFMVGIYGEPDLHRLTDDDGILLIDAMREYGLPGNIEGVCRRPEEAKAFLELHMEQATRLQSSHTDIGVVRTICGNAWFRLTARGRASHPAIPHAERSDAGLASIRLLSRLEDKIAADYNGRITVNCGQMELKPGAVNAVPSRAVFTVDFRSFEQSCLDAMSAFLREEALRIEREYRVSFEVQFLKGSAPVENSPNIIDAFERAAARLGYTSMPLNSGAGHDTMFLRRIWDAGLIFIPSYNGGVTHCPEEFTDYANLAKGADVLLETARIIDREKK</sequence>
<dbReference type="InterPro" id="IPR011650">
    <property type="entry name" value="Peptidase_M20_dimer"/>
</dbReference>
<dbReference type="Gene3D" id="3.40.630.10">
    <property type="entry name" value="Zn peptidases"/>
    <property type="match status" value="1"/>
</dbReference>
<comment type="similarity">
    <text evidence="1">Belongs to the peptidase M20 family.</text>
</comment>
<dbReference type="InterPro" id="IPR002933">
    <property type="entry name" value="Peptidase_M20"/>
</dbReference>
<dbReference type="Gene3D" id="3.30.70.360">
    <property type="match status" value="1"/>
</dbReference>
<dbReference type="PANTHER" id="PTHR32494:SF5">
    <property type="entry name" value="ALLANTOATE AMIDOHYDROLASE"/>
    <property type="match status" value="1"/>
</dbReference>
<gene>
    <name evidence="4" type="ORF">H8717_04505</name>
</gene>
<keyword evidence="5" id="KW-1185">Reference proteome</keyword>
<evidence type="ECO:0000313" key="5">
    <source>
        <dbReference type="Proteomes" id="UP000658131"/>
    </source>
</evidence>
<reference evidence="4 5" key="1">
    <citation type="submission" date="2020-08" db="EMBL/GenBank/DDBJ databases">
        <title>Genome public.</title>
        <authorList>
            <person name="Liu C."/>
            <person name="Sun Q."/>
        </authorList>
    </citation>
    <scope>NUCLEOTIDE SEQUENCE [LARGE SCALE GENOMIC DNA]</scope>
    <source>
        <strain evidence="4 5">BX1</strain>
    </source>
</reference>
<protein>
    <submittedName>
        <fullName evidence="4">M20 family metallo-hydrolase</fullName>
    </submittedName>
</protein>
<dbReference type="EMBL" id="JACRTB010000006">
    <property type="protein sequence ID" value="MBC8575674.1"/>
    <property type="molecule type" value="Genomic_DNA"/>
</dbReference>
<dbReference type="InterPro" id="IPR010158">
    <property type="entry name" value="Amidase_Cbmase"/>
</dbReference>
<keyword evidence="2" id="KW-0378">Hydrolase</keyword>
<proteinExistence type="inferred from homology"/>
<dbReference type="CDD" id="cd03884">
    <property type="entry name" value="M20_bAS"/>
    <property type="match status" value="1"/>
</dbReference>
<evidence type="ECO:0000313" key="4">
    <source>
        <dbReference type="EMBL" id="MBC8575674.1"/>
    </source>
</evidence>
<dbReference type="Pfam" id="PF01546">
    <property type="entry name" value="Peptidase_M20"/>
    <property type="match status" value="1"/>
</dbReference>
<name>A0ABR7NGZ0_9FIRM</name>
<evidence type="ECO:0000256" key="2">
    <source>
        <dbReference type="ARBA" id="ARBA00022801"/>
    </source>
</evidence>
<organism evidence="4 5">
    <name type="scientific">Yanshouia hominis</name>
    <dbReference type="NCBI Taxonomy" id="2763673"/>
    <lineage>
        <taxon>Bacteria</taxon>
        <taxon>Bacillati</taxon>
        <taxon>Bacillota</taxon>
        <taxon>Clostridia</taxon>
        <taxon>Eubacteriales</taxon>
        <taxon>Oscillospiraceae</taxon>
        <taxon>Yanshouia</taxon>
    </lineage>
</organism>
<dbReference type="Proteomes" id="UP000658131">
    <property type="component" value="Unassembled WGS sequence"/>
</dbReference>
<evidence type="ECO:0000256" key="1">
    <source>
        <dbReference type="ARBA" id="ARBA00006153"/>
    </source>
</evidence>
<dbReference type="NCBIfam" id="TIGR01879">
    <property type="entry name" value="hydantase"/>
    <property type="match status" value="1"/>
</dbReference>
<evidence type="ECO:0000259" key="3">
    <source>
        <dbReference type="Pfam" id="PF07687"/>
    </source>
</evidence>
<dbReference type="RefSeq" id="WP_262399295.1">
    <property type="nucleotide sequence ID" value="NZ_JACRTB010000006.1"/>
</dbReference>
<dbReference type="SUPFAM" id="SSF53187">
    <property type="entry name" value="Zn-dependent exopeptidases"/>
    <property type="match status" value="1"/>
</dbReference>
<feature type="domain" description="Peptidase M20 dimerisation" evidence="3">
    <location>
        <begin position="209"/>
        <end position="288"/>
    </location>
</feature>
<comment type="caution">
    <text evidence="4">The sequence shown here is derived from an EMBL/GenBank/DDBJ whole genome shotgun (WGS) entry which is preliminary data.</text>
</comment>
<dbReference type="PANTHER" id="PTHR32494">
    <property type="entry name" value="ALLANTOATE DEIMINASE-RELATED"/>
    <property type="match status" value="1"/>
</dbReference>
<dbReference type="SUPFAM" id="SSF55031">
    <property type="entry name" value="Bacterial exopeptidase dimerisation domain"/>
    <property type="match status" value="1"/>
</dbReference>
<dbReference type="Pfam" id="PF07687">
    <property type="entry name" value="M20_dimer"/>
    <property type="match status" value="1"/>
</dbReference>